<feature type="compositionally biased region" description="Low complexity" evidence="1">
    <location>
        <begin position="83"/>
        <end position="102"/>
    </location>
</feature>
<protein>
    <submittedName>
        <fullName evidence="3">Uncharacterized protein</fullName>
    </submittedName>
</protein>
<feature type="transmembrane region" description="Helical" evidence="2">
    <location>
        <begin position="45"/>
        <end position="67"/>
    </location>
</feature>
<reference evidence="3 4" key="1">
    <citation type="submission" date="2023-10" db="EMBL/GenBank/DDBJ databases">
        <title>Glaciecola aquimarina strain GGW-M5 nov., isolated from a coastal seawater.</title>
        <authorList>
            <person name="Bayburt H."/>
            <person name="Kim J.M."/>
            <person name="Choi B.J."/>
            <person name="Jeon C.O."/>
        </authorList>
    </citation>
    <scope>NUCLEOTIDE SEQUENCE [LARGE SCALE GENOMIC DNA]</scope>
    <source>
        <strain evidence="3 4">KCTC 32108</strain>
    </source>
</reference>
<comment type="caution">
    <text evidence="3">The sequence shown here is derived from an EMBL/GenBank/DDBJ whole genome shotgun (WGS) entry which is preliminary data.</text>
</comment>
<dbReference type="EMBL" id="JAWDIO010000002">
    <property type="protein sequence ID" value="MDU0353008.1"/>
    <property type="molecule type" value="Genomic_DNA"/>
</dbReference>
<keyword evidence="2" id="KW-0472">Membrane</keyword>
<accession>A0ABU3SSL2</accession>
<proteinExistence type="predicted"/>
<feature type="region of interest" description="Disordered" evidence="1">
    <location>
        <begin position="83"/>
        <end position="116"/>
    </location>
</feature>
<keyword evidence="4" id="KW-1185">Reference proteome</keyword>
<feature type="transmembrane region" description="Helical" evidence="2">
    <location>
        <begin position="19"/>
        <end position="39"/>
    </location>
</feature>
<keyword evidence="2" id="KW-1133">Transmembrane helix</keyword>
<keyword evidence="2" id="KW-0812">Transmembrane</keyword>
<sequence length="116" mass="13028">MTNGTELHWLVRPATIRKLWIGTFVVLTIVVLAQTVIYVKGYFGFDAWFGFGAIYGFVSCLVMVLIAKLLGYVLKRPENYYDEPSASPQQSTQPQSEPESTSKQQSNSLEEFNNGV</sequence>
<name>A0ABU3SSL2_9ALTE</name>
<evidence type="ECO:0000313" key="4">
    <source>
        <dbReference type="Proteomes" id="UP001247805"/>
    </source>
</evidence>
<organism evidence="3 4">
    <name type="scientific">Paraglaciecola aquimarina</name>
    <dbReference type="NCBI Taxonomy" id="1235557"/>
    <lineage>
        <taxon>Bacteria</taxon>
        <taxon>Pseudomonadati</taxon>
        <taxon>Pseudomonadota</taxon>
        <taxon>Gammaproteobacteria</taxon>
        <taxon>Alteromonadales</taxon>
        <taxon>Alteromonadaceae</taxon>
        <taxon>Paraglaciecola</taxon>
    </lineage>
</organism>
<evidence type="ECO:0000256" key="1">
    <source>
        <dbReference type="SAM" id="MobiDB-lite"/>
    </source>
</evidence>
<dbReference type="Proteomes" id="UP001247805">
    <property type="component" value="Unassembled WGS sequence"/>
</dbReference>
<evidence type="ECO:0000256" key="2">
    <source>
        <dbReference type="SAM" id="Phobius"/>
    </source>
</evidence>
<feature type="compositionally biased region" description="Polar residues" evidence="1">
    <location>
        <begin position="103"/>
        <end position="116"/>
    </location>
</feature>
<gene>
    <name evidence="3" type="ORF">RS130_02845</name>
</gene>
<evidence type="ECO:0000313" key="3">
    <source>
        <dbReference type="EMBL" id="MDU0353008.1"/>
    </source>
</evidence>
<dbReference type="RefSeq" id="WP_316024706.1">
    <property type="nucleotide sequence ID" value="NZ_JAWDIO010000002.1"/>
</dbReference>